<dbReference type="AlphaFoldDB" id="A0A0U1DQM1"/>
<sequence length="62" mass="6396">MGQRISAEAEQLTLSLGPAVDPDAALSLAETTFVVVDLETTGGRAAAKRRASATTPSPRSVR</sequence>
<evidence type="ECO:0000313" key="2">
    <source>
        <dbReference type="EMBL" id="CQD21041.1"/>
    </source>
</evidence>
<accession>A0A0U1DQM1</accession>
<evidence type="ECO:0000256" key="1">
    <source>
        <dbReference type="SAM" id="MobiDB-lite"/>
    </source>
</evidence>
<feature type="region of interest" description="Disordered" evidence="1">
    <location>
        <begin position="40"/>
        <end position="62"/>
    </location>
</feature>
<protein>
    <submittedName>
        <fullName evidence="2">Uncharacterized protein</fullName>
    </submittedName>
</protein>
<name>A0A0U1DQM1_9MYCO</name>
<gene>
    <name evidence="2" type="ORF">BN970_04873</name>
</gene>
<dbReference type="Proteomes" id="UP000182227">
    <property type="component" value="Unassembled WGS sequence"/>
</dbReference>
<evidence type="ECO:0000313" key="3">
    <source>
        <dbReference type="Proteomes" id="UP000182227"/>
    </source>
</evidence>
<dbReference type="EMBL" id="CTEF01000004">
    <property type="protein sequence ID" value="CQD21041.1"/>
    <property type="molecule type" value="Genomic_DNA"/>
</dbReference>
<proteinExistence type="predicted"/>
<reference evidence="2 3" key="1">
    <citation type="submission" date="2015-03" db="EMBL/GenBank/DDBJ databases">
        <authorList>
            <person name="Murphy D."/>
        </authorList>
    </citation>
    <scope>NUCLEOTIDE SEQUENCE [LARGE SCALE GENOMIC DNA]</scope>
    <source>
        <strain evidence="2 3">D16</strain>
    </source>
</reference>
<organism evidence="2 3">
    <name type="scientific">Mycolicibacterium conceptionense</name>
    <dbReference type="NCBI Taxonomy" id="451644"/>
    <lineage>
        <taxon>Bacteria</taxon>
        <taxon>Bacillati</taxon>
        <taxon>Actinomycetota</taxon>
        <taxon>Actinomycetes</taxon>
        <taxon>Mycobacteriales</taxon>
        <taxon>Mycobacteriaceae</taxon>
        <taxon>Mycolicibacterium</taxon>
    </lineage>
</organism>